<comment type="similarity">
    <text evidence="1 4">Belongs to the plant dirigent protein family.</text>
</comment>
<gene>
    <name evidence="5" type="ORF">LUZ61_012808</name>
    <name evidence="6" type="ORF">LUZ61_012809</name>
    <name evidence="7" type="ORF">LUZ61_012810</name>
    <name evidence="8" type="ORF">LUZ61_012811</name>
</gene>
<dbReference type="Pfam" id="PF03018">
    <property type="entry name" value="Dirigent"/>
    <property type="match status" value="1"/>
</dbReference>
<dbReference type="Gene3D" id="2.40.480.10">
    <property type="entry name" value="Allene oxide cyclase-like"/>
    <property type="match status" value="1"/>
</dbReference>
<sequence>MSSSNIETSPAENEVQVILFLHHTYGGAGKNQVDVARAQDGDSNSFGAVAVNDWQLTGSLDPNGQVIARAQGMHFLADRNSQPSGWFNILAIAFQGDRFKENSTLIAAGLNVTEGLWAIIGGTGEFTNARGTISKEKVENNNGVGDIMKITIKATYNPSA</sequence>
<dbReference type="EMBL" id="JAMRDG010000001">
    <property type="protein sequence ID" value="KAJ3709106.1"/>
    <property type="molecule type" value="Genomic_DNA"/>
</dbReference>
<evidence type="ECO:0000256" key="1">
    <source>
        <dbReference type="ARBA" id="ARBA00010746"/>
    </source>
</evidence>
<name>A0AAD6F1L2_9POAL</name>
<keyword evidence="4" id="KW-0052">Apoplast</keyword>
<comment type="subcellular location">
    <subcellularLocation>
        <location evidence="4">Secreted</location>
        <location evidence="4">Extracellular space</location>
        <location evidence="4">Apoplast</location>
    </subcellularLocation>
</comment>
<evidence type="ECO:0000313" key="5">
    <source>
        <dbReference type="EMBL" id="KAJ3709103.1"/>
    </source>
</evidence>
<proteinExistence type="inferred from homology"/>
<keyword evidence="9" id="KW-1185">Reference proteome</keyword>
<organism evidence="6 9">
    <name type="scientific">Rhynchospora tenuis</name>
    <dbReference type="NCBI Taxonomy" id="198213"/>
    <lineage>
        <taxon>Eukaryota</taxon>
        <taxon>Viridiplantae</taxon>
        <taxon>Streptophyta</taxon>
        <taxon>Embryophyta</taxon>
        <taxon>Tracheophyta</taxon>
        <taxon>Spermatophyta</taxon>
        <taxon>Magnoliopsida</taxon>
        <taxon>Liliopsida</taxon>
        <taxon>Poales</taxon>
        <taxon>Cyperaceae</taxon>
        <taxon>Cyperoideae</taxon>
        <taxon>Rhynchosporeae</taxon>
        <taxon>Rhynchospora</taxon>
    </lineage>
</organism>
<dbReference type="InterPro" id="IPR004265">
    <property type="entry name" value="Dirigent"/>
</dbReference>
<dbReference type="GO" id="GO:0009699">
    <property type="term" value="P:phenylpropanoid biosynthetic process"/>
    <property type="evidence" value="ECO:0007669"/>
    <property type="project" value="UniProtKB-ARBA"/>
</dbReference>
<evidence type="ECO:0000256" key="3">
    <source>
        <dbReference type="ARBA" id="ARBA00022525"/>
    </source>
</evidence>
<dbReference type="EMBL" id="JAMRDG010000001">
    <property type="protein sequence ID" value="KAJ3709105.1"/>
    <property type="molecule type" value="Genomic_DNA"/>
</dbReference>
<evidence type="ECO:0000313" key="6">
    <source>
        <dbReference type="EMBL" id="KAJ3709104.1"/>
    </source>
</evidence>
<dbReference type="InterPro" id="IPR044859">
    <property type="entry name" value="Allene_oxi_cyc_Dirigent"/>
</dbReference>
<evidence type="ECO:0000313" key="8">
    <source>
        <dbReference type="EMBL" id="KAJ3709106.1"/>
    </source>
</evidence>
<accession>A0AAD6F1L2</accession>
<evidence type="ECO:0000313" key="7">
    <source>
        <dbReference type="EMBL" id="KAJ3709105.1"/>
    </source>
</evidence>
<dbReference type="AlphaFoldDB" id="A0AAD6F1L2"/>
<evidence type="ECO:0000256" key="2">
    <source>
        <dbReference type="ARBA" id="ARBA00011738"/>
    </source>
</evidence>
<protein>
    <recommendedName>
        <fullName evidence="4">Dirigent protein</fullName>
    </recommendedName>
</protein>
<evidence type="ECO:0000313" key="9">
    <source>
        <dbReference type="Proteomes" id="UP001210211"/>
    </source>
</evidence>
<reference evidence="6 9" key="1">
    <citation type="journal article" date="2022" name="Cell">
        <title>Repeat-based holocentromeres influence genome architecture and karyotype evolution.</title>
        <authorList>
            <person name="Hofstatter P.G."/>
            <person name="Thangavel G."/>
            <person name="Lux T."/>
            <person name="Neumann P."/>
            <person name="Vondrak T."/>
            <person name="Novak P."/>
            <person name="Zhang M."/>
            <person name="Costa L."/>
            <person name="Castellani M."/>
            <person name="Scott A."/>
            <person name="Toegelov H."/>
            <person name="Fuchs J."/>
            <person name="Mata-Sucre Y."/>
            <person name="Dias Y."/>
            <person name="Vanzela A.L.L."/>
            <person name="Huettel B."/>
            <person name="Almeida C.C.S."/>
            <person name="Simkova H."/>
            <person name="Souza G."/>
            <person name="Pedrosa-Harand A."/>
            <person name="Macas J."/>
            <person name="Mayer K.F.X."/>
            <person name="Houben A."/>
            <person name="Marques A."/>
        </authorList>
    </citation>
    <scope>NUCLEOTIDE SEQUENCE [LARGE SCALE GENOMIC DNA]</scope>
    <source>
        <strain evidence="6">RhyTen1mFocal</strain>
    </source>
</reference>
<dbReference type="EMBL" id="JAMRDG010000001">
    <property type="protein sequence ID" value="KAJ3709103.1"/>
    <property type="molecule type" value="Genomic_DNA"/>
</dbReference>
<comment type="function">
    <text evidence="4">Dirigent proteins impart stereoselectivity on the phenoxy radical-coupling reaction, yielding optically active lignans from two molecules of coniferyl alcohol in the biosynthesis of lignans, flavonolignans, and alkaloids and thus plays a central role in plant secondary metabolism.</text>
</comment>
<keyword evidence="3 4" id="KW-0964">Secreted</keyword>
<evidence type="ECO:0000256" key="4">
    <source>
        <dbReference type="RuleBase" id="RU363099"/>
    </source>
</evidence>
<dbReference type="GO" id="GO:0048046">
    <property type="term" value="C:apoplast"/>
    <property type="evidence" value="ECO:0007669"/>
    <property type="project" value="UniProtKB-SubCell"/>
</dbReference>
<dbReference type="Proteomes" id="UP001210211">
    <property type="component" value="Unassembled WGS sequence"/>
</dbReference>
<comment type="caution">
    <text evidence="6">The sequence shown here is derived from an EMBL/GenBank/DDBJ whole genome shotgun (WGS) entry which is preliminary data.</text>
</comment>
<dbReference type="EMBL" id="JAMRDG010000001">
    <property type="protein sequence ID" value="KAJ3709104.1"/>
    <property type="molecule type" value="Genomic_DNA"/>
</dbReference>
<dbReference type="PANTHER" id="PTHR21495">
    <property type="entry name" value="NUCLEOPORIN-RELATED"/>
    <property type="match status" value="1"/>
</dbReference>
<comment type="subunit">
    <text evidence="2 4">Homodimer.</text>
</comment>